<dbReference type="EMBL" id="JACRSX010000010">
    <property type="protein sequence ID" value="MBC8562621.1"/>
    <property type="molecule type" value="Genomic_DNA"/>
</dbReference>
<comment type="subcellular location">
    <subcellularLocation>
        <location evidence="9">Cytoplasm</location>
    </subcellularLocation>
</comment>
<dbReference type="Proteomes" id="UP000606193">
    <property type="component" value="Unassembled WGS sequence"/>
</dbReference>
<feature type="domain" description="Glycosyl hydrolase family 32 C-terminal" evidence="11">
    <location>
        <begin position="420"/>
        <end position="456"/>
    </location>
</feature>
<dbReference type="InterPro" id="IPR001362">
    <property type="entry name" value="Glyco_hydro_32"/>
</dbReference>
<evidence type="ECO:0000256" key="4">
    <source>
        <dbReference type="ARBA" id="ARBA00019623"/>
    </source>
</evidence>
<dbReference type="Pfam" id="PF00251">
    <property type="entry name" value="Glyco_hydro_32N"/>
    <property type="match status" value="1"/>
</dbReference>
<dbReference type="PROSITE" id="PS00609">
    <property type="entry name" value="GLYCOSYL_HYDROL_F32"/>
    <property type="match status" value="1"/>
</dbReference>
<keyword evidence="5 8" id="KW-0378">Hydrolase</keyword>
<evidence type="ECO:0000256" key="6">
    <source>
        <dbReference type="ARBA" id="ARBA00023295"/>
    </source>
</evidence>
<dbReference type="InterPro" id="IPR051214">
    <property type="entry name" value="GH32_Enzymes"/>
</dbReference>
<dbReference type="Pfam" id="PF08244">
    <property type="entry name" value="Glyco_hydro_32C"/>
    <property type="match status" value="1"/>
</dbReference>
<keyword evidence="13" id="KW-1185">Reference proteome</keyword>
<dbReference type="InterPro" id="IPR013320">
    <property type="entry name" value="ConA-like_dom_sf"/>
</dbReference>
<evidence type="ECO:0000256" key="9">
    <source>
        <dbReference type="RuleBase" id="RU365015"/>
    </source>
</evidence>
<dbReference type="Gene3D" id="2.115.10.20">
    <property type="entry name" value="Glycosyl hydrolase domain, family 43"/>
    <property type="match status" value="1"/>
</dbReference>
<dbReference type="PANTHER" id="PTHR43101:SF1">
    <property type="entry name" value="BETA-FRUCTOSIDASE"/>
    <property type="match status" value="1"/>
</dbReference>
<dbReference type="PANTHER" id="PTHR43101">
    <property type="entry name" value="BETA-FRUCTOSIDASE"/>
    <property type="match status" value="1"/>
</dbReference>
<dbReference type="SUPFAM" id="SSF49899">
    <property type="entry name" value="Concanavalin A-like lectins/glucanases"/>
    <property type="match status" value="1"/>
</dbReference>
<name>A0ABR7N1W0_9FIRM</name>
<comment type="pathway">
    <text evidence="1 9">Glycan biosynthesis; sucrose metabolism.</text>
</comment>
<evidence type="ECO:0000256" key="2">
    <source>
        <dbReference type="ARBA" id="ARBA00009902"/>
    </source>
</evidence>
<evidence type="ECO:0000256" key="1">
    <source>
        <dbReference type="ARBA" id="ARBA00004914"/>
    </source>
</evidence>
<protein>
    <recommendedName>
        <fullName evidence="4 8">Sucrose-6-phosphate hydrolase</fullName>
        <ecNumber evidence="3 8">3.2.1.26</ecNumber>
    </recommendedName>
    <alternativeName>
        <fullName evidence="7 9">Invertase</fullName>
    </alternativeName>
</protein>
<dbReference type="SUPFAM" id="SSF75005">
    <property type="entry name" value="Arabinanase/levansucrase/invertase"/>
    <property type="match status" value="1"/>
</dbReference>
<comment type="catalytic activity">
    <reaction evidence="8">
        <text>Hydrolysis of terminal non-reducing beta-D-fructofuranoside residues in beta-D-fructofuranosides.</text>
        <dbReference type="EC" id="3.2.1.26"/>
    </reaction>
</comment>
<dbReference type="EC" id="3.2.1.26" evidence="3 8"/>
<evidence type="ECO:0000313" key="13">
    <source>
        <dbReference type="Proteomes" id="UP000606193"/>
    </source>
</evidence>
<dbReference type="Gene3D" id="2.60.120.560">
    <property type="entry name" value="Exo-inulinase, domain 1"/>
    <property type="match status" value="1"/>
</dbReference>
<evidence type="ECO:0000259" key="10">
    <source>
        <dbReference type="Pfam" id="PF00251"/>
    </source>
</evidence>
<dbReference type="InterPro" id="IPR023296">
    <property type="entry name" value="Glyco_hydro_beta-prop_sf"/>
</dbReference>
<dbReference type="InterPro" id="IPR018053">
    <property type="entry name" value="Glyco_hydro_32_AS"/>
</dbReference>
<comment type="caution">
    <text evidence="12">The sequence shown here is derived from an EMBL/GenBank/DDBJ whole genome shotgun (WGS) entry which is preliminary data.</text>
</comment>
<dbReference type="InterPro" id="IPR013189">
    <property type="entry name" value="Glyco_hydro_32_C"/>
</dbReference>
<evidence type="ECO:0000313" key="12">
    <source>
        <dbReference type="EMBL" id="MBC8562621.1"/>
    </source>
</evidence>
<evidence type="ECO:0000259" key="11">
    <source>
        <dbReference type="Pfam" id="PF08244"/>
    </source>
</evidence>
<reference evidence="12 13" key="1">
    <citation type="submission" date="2020-08" db="EMBL/GenBank/DDBJ databases">
        <title>Genome public.</title>
        <authorList>
            <person name="Liu C."/>
            <person name="Sun Q."/>
        </authorList>
    </citation>
    <scope>NUCLEOTIDE SEQUENCE [LARGE SCALE GENOMIC DNA]</scope>
    <source>
        <strain evidence="12 13">NSJ-37</strain>
    </source>
</reference>
<dbReference type="GO" id="GO:0016787">
    <property type="term" value="F:hydrolase activity"/>
    <property type="evidence" value="ECO:0007669"/>
    <property type="project" value="UniProtKB-KW"/>
</dbReference>
<proteinExistence type="inferred from homology"/>
<keyword evidence="6 8" id="KW-0326">Glycosidase</keyword>
<dbReference type="SMART" id="SM00640">
    <property type="entry name" value="Glyco_32"/>
    <property type="match status" value="1"/>
</dbReference>
<dbReference type="NCBIfam" id="TIGR01322">
    <property type="entry name" value="scrB_fam"/>
    <property type="match status" value="1"/>
</dbReference>
<comment type="function">
    <text evidence="9">Enables the bacterium to metabolize sucrose as a sole carbon source.</text>
</comment>
<dbReference type="InterPro" id="IPR006232">
    <property type="entry name" value="Suc6P_hydrolase"/>
</dbReference>
<comment type="similarity">
    <text evidence="2 8">Belongs to the glycosyl hydrolase 32 family.</text>
</comment>
<organism evidence="12 13">
    <name type="scientific">Jutongia huaianensis</name>
    <dbReference type="NCBI Taxonomy" id="2763668"/>
    <lineage>
        <taxon>Bacteria</taxon>
        <taxon>Bacillati</taxon>
        <taxon>Bacillota</taxon>
        <taxon>Clostridia</taxon>
        <taxon>Lachnospirales</taxon>
        <taxon>Lachnospiraceae</taxon>
        <taxon>Jutongia</taxon>
    </lineage>
</organism>
<evidence type="ECO:0000256" key="5">
    <source>
        <dbReference type="ARBA" id="ARBA00022801"/>
    </source>
</evidence>
<evidence type="ECO:0000256" key="8">
    <source>
        <dbReference type="RuleBase" id="RU362110"/>
    </source>
</evidence>
<evidence type="ECO:0000256" key="3">
    <source>
        <dbReference type="ARBA" id="ARBA00012758"/>
    </source>
</evidence>
<keyword evidence="9" id="KW-0119">Carbohydrate metabolism</keyword>
<feature type="domain" description="Glycosyl hydrolase family 32 N-terminal" evidence="10">
    <location>
        <begin position="45"/>
        <end position="345"/>
    </location>
</feature>
<gene>
    <name evidence="12" type="ORF">H8704_08275</name>
</gene>
<sequence length="489" mass="56175">MKTTEMLAEKMPLTQRKEELKKMAAAYEGKQAPQIELQEQRALYHLMPPAGWLNDPNGLCWYKGRYHVFFQYSPFTPQGGMKMWGHYSSPDLLHYEYHGIAIAPDEAYDKDGVYSGSAICRGDKLYVFYTGNVKEEGDHDYILSGRGANVIRMESEDGIHFEKKTCILTNEDYPEECTCHVRDPKLYVGEDGAYRMVLGARLKEEKGAVLLYRSEDLLHFRLEGMYTTQEAFGYMWECPDIFEMEGHKILAVCPQGVERGSERYQNIYQSGYYVKDMDELTEWDMGFDFYAPQTFEAPDGRRILIGWAGVPDAGYDSNPMEEGWQHCLTVPRELTWHNGKIYQYPVRELTKLREGEWMPDNTGRVTIPGKCGEIIAEGIRTEQGAVYMDSGCVIKWDKGYVTLSFQDETGAGRSVRNAWVSKVESIRILVDVSVLEVYINHGEVVMTSRFFMKQPDMDVCFEGRAERLEFYRIGGRICETFSSDWGGVD</sequence>
<dbReference type="InterPro" id="IPR013148">
    <property type="entry name" value="Glyco_hydro_32_N"/>
</dbReference>
<dbReference type="CDD" id="cd18623">
    <property type="entry name" value="GH32_ScrB-like"/>
    <property type="match status" value="1"/>
</dbReference>
<keyword evidence="9" id="KW-0963">Cytoplasm</keyword>
<accession>A0ABR7N1W0</accession>
<evidence type="ECO:0000256" key="7">
    <source>
        <dbReference type="ARBA" id="ARBA00033367"/>
    </source>
</evidence>
<dbReference type="RefSeq" id="WP_249297940.1">
    <property type="nucleotide sequence ID" value="NZ_JACRSX010000010.1"/>
</dbReference>